<comment type="caution">
    <text evidence="2">The sequence shown here is derived from an EMBL/GenBank/DDBJ whole genome shotgun (WGS) entry which is preliminary data.</text>
</comment>
<organism evidence="2 3">
    <name type="scientific">Dactylosporangium sucinum</name>
    <dbReference type="NCBI Taxonomy" id="1424081"/>
    <lineage>
        <taxon>Bacteria</taxon>
        <taxon>Bacillati</taxon>
        <taxon>Actinomycetota</taxon>
        <taxon>Actinomycetes</taxon>
        <taxon>Micromonosporales</taxon>
        <taxon>Micromonosporaceae</taxon>
        <taxon>Dactylosporangium</taxon>
    </lineage>
</organism>
<dbReference type="EMBL" id="BMPI01000116">
    <property type="protein sequence ID" value="GGM88093.1"/>
    <property type="molecule type" value="Genomic_DNA"/>
</dbReference>
<reference evidence="2" key="1">
    <citation type="journal article" date="2014" name="Int. J. Syst. Evol. Microbiol.">
        <title>Complete genome sequence of Corynebacterium casei LMG S-19264T (=DSM 44701T), isolated from a smear-ripened cheese.</title>
        <authorList>
            <consortium name="US DOE Joint Genome Institute (JGI-PGF)"/>
            <person name="Walter F."/>
            <person name="Albersmeier A."/>
            <person name="Kalinowski J."/>
            <person name="Ruckert C."/>
        </authorList>
    </citation>
    <scope>NUCLEOTIDE SEQUENCE</scope>
    <source>
        <strain evidence="2">JCM 19831</strain>
    </source>
</reference>
<evidence type="ECO:0000313" key="2">
    <source>
        <dbReference type="EMBL" id="GGM88093.1"/>
    </source>
</evidence>
<feature type="transmembrane region" description="Helical" evidence="1">
    <location>
        <begin position="71"/>
        <end position="91"/>
    </location>
</feature>
<proteinExistence type="predicted"/>
<keyword evidence="1" id="KW-0472">Membrane</keyword>
<feature type="transmembrane region" description="Helical" evidence="1">
    <location>
        <begin position="98"/>
        <end position="123"/>
    </location>
</feature>
<sequence length="145" mass="15645">MCDGWDVECRTKQAVVDASTMLADSMLGHLANMVGDAHTAVIMSTITWWLALPPVDVEAAPAARTLQQWMLPFTLFVATGGILWQSLLLIINRKGEPLIAVVKGLFATALWGAVSLTGTQLLLNACESYSEWVLTRGMNCKPGIG</sequence>
<evidence type="ECO:0000313" key="3">
    <source>
        <dbReference type="Proteomes" id="UP000642070"/>
    </source>
</evidence>
<keyword evidence="1" id="KW-0812">Transmembrane</keyword>
<dbReference type="AlphaFoldDB" id="A0A917X860"/>
<name>A0A917X860_9ACTN</name>
<dbReference type="Proteomes" id="UP000642070">
    <property type="component" value="Unassembled WGS sequence"/>
</dbReference>
<evidence type="ECO:0000256" key="1">
    <source>
        <dbReference type="SAM" id="Phobius"/>
    </source>
</evidence>
<gene>
    <name evidence="2" type="ORF">GCM10007977_107580</name>
</gene>
<keyword evidence="3" id="KW-1185">Reference proteome</keyword>
<keyword evidence="1" id="KW-1133">Transmembrane helix</keyword>
<dbReference type="RefSeq" id="WP_229837227.1">
    <property type="nucleotide sequence ID" value="NZ_BMPI01000116.1"/>
</dbReference>
<accession>A0A917X860</accession>
<feature type="transmembrane region" description="Helical" evidence="1">
    <location>
        <begin position="30"/>
        <end position="51"/>
    </location>
</feature>
<reference evidence="2" key="2">
    <citation type="submission" date="2020-09" db="EMBL/GenBank/DDBJ databases">
        <authorList>
            <person name="Sun Q."/>
            <person name="Ohkuma M."/>
        </authorList>
    </citation>
    <scope>NUCLEOTIDE SEQUENCE</scope>
    <source>
        <strain evidence="2">JCM 19831</strain>
    </source>
</reference>
<protein>
    <submittedName>
        <fullName evidence="2">Uncharacterized protein</fullName>
    </submittedName>
</protein>